<comment type="caution">
    <text evidence="1">The sequence shown here is derived from an EMBL/GenBank/DDBJ whole genome shotgun (WGS) entry which is preliminary data.</text>
</comment>
<keyword evidence="2" id="KW-1185">Reference proteome</keyword>
<protein>
    <submittedName>
        <fullName evidence="1">Uncharacterized protein</fullName>
    </submittedName>
</protein>
<proteinExistence type="predicted"/>
<sequence>MRNYLWTAMNLSPPLLTACFFRYKEKKVCTMI</sequence>
<dbReference type="EMBL" id="JYDS01004659">
    <property type="protein sequence ID" value="KRY94999.1"/>
    <property type="molecule type" value="Genomic_DNA"/>
</dbReference>
<reference evidence="1 2" key="1">
    <citation type="submission" date="2015-01" db="EMBL/GenBank/DDBJ databases">
        <title>Evolution of Trichinella species and genotypes.</title>
        <authorList>
            <person name="Korhonen P.K."/>
            <person name="Edoardo P."/>
            <person name="Giuseppe L.R."/>
            <person name="Gasser R.B."/>
        </authorList>
    </citation>
    <scope>NUCLEOTIDE SEQUENCE [LARGE SCALE GENOMIC DNA]</scope>
    <source>
        <strain evidence="1">ISS588</strain>
    </source>
</reference>
<name>A0A0V1G9M1_TRIPS</name>
<gene>
    <name evidence="1" type="ORF">T4B_12211</name>
</gene>
<organism evidence="1 2">
    <name type="scientific">Trichinella pseudospiralis</name>
    <name type="common">Parasitic roundworm</name>
    <dbReference type="NCBI Taxonomy" id="6337"/>
    <lineage>
        <taxon>Eukaryota</taxon>
        <taxon>Metazoa</taxon>
        <taxon>Ecdysozoa</taxon>
        <taxon>Nematoda</taxon>
        <taxon>Enoplea</taxon>
        <taxon>Dorylaimia</taxon>
        <taxon>Trichinellida</taxon>
        <taxon>Trichinellidae</taxon>
        <taxon>Trichinella</taxon>
    </lineage>
</organism>
<evidence type="ECO:0000313" key="2">
    <source>
        <dbReference type="Proteomes" id="UP000054805"/>
    </source>
</evidence>
<accession>A0A0V1G9M1</accession>
<dbReference type="AlphaFoldDB" id="A0A0V1G9M1"/>
<dbReference type="PROSITE" id="PS51257">
    <property type="entry name" value="PROKAR_LIPOPROTEIN"/>
    <property type="match status" value="1"/>
</dbReference>
<dbReference type="Proteomes" id="UP000054805">
    <property type="component" value="Unassembled WGS sequence"/>
</dbReference>
<evidence type="ECO:0000313" key="1">
    <source>
        <dbReference type="EMBL" id="KRY94999.1"/>
    </source>
</evidence>